<keyword evidence="3" id="KW-1185">Reference proteome</keyword>
<dbReference type="EMBL" id="KQ999411">
    <property type="protein sequence ID" value="KZV41658.1"/>
    <property type="molecule type" value="Genomic_DNA"/>
</dbReference>
<evidence type="ECO:0000256" key="1">
    <source>
        <dbReference type="SAM" id="MobiDB-lite"/>
    </source>
</evidence>
<reference evidence="2 3" key="1">
    <citation type="journal article" date="2015" name="Proc. Natl. Acad. Sci. U.S.A.">
        <title>The resurrection genome of Boea hygrometrica: A blueprint for survival of dehydration.</title>
        <authorList>
            <person name="Xiao L."/>
            <person name="Yang G."/>
            <person name="Zhang L."/>
            <person name="Yang X."/>
            <person name="Zhao S."/>
            <person name="Ji Z."/>
            <person name="Zhou Q."/>
            <person name="Hu M."/>
            <person name="Wang Y."/>
            <person name="Chen M."/>
            <person name="Xu Y."/>
            <person name="Jin H."/>
            <person name="Xiao X."/>
            <person name="Hu G."/>
            <person name="Bao F."/>
            <person name="Hu Y."/>
            <person name="Wan P."/>
            <person name="Li L."/>
            <person name="Deng X."/>
            <person name="Kuang T."/>
            <person name="Xiang C."/>
            <person name="Zhu J.K."/>
            <person name="Oliver M.J."/>
            <person name="He Y."/>
        </authorList>
    </citation>
    <scope>NUCLEOTIDE SEQUENCE [LARGE SCALE GENOMIC DNA]</scope>
    <source>
        <strain evidence="3">cv. XS01</strain>
    </source>
</reference>
<accession>A0A2Z7CBF5</accession>
<feature type="compositionally biased region" description="Polar residues" evidence="1">
    <location>
        <begin position="340"/>
        <end position="362"/>
    </location>
</feature>
<feature type="region of interest" description="Disordered" evidence="1">
    <location>
        <begin position="201"/>
        <end position="404"/>
    </location>
</feature>
<dbReference type="Proteomes" id="UP000250235">
    <property type="component" value="Unassembled WGS sequence"/>
</dbReference>
<proteinExistence type="predicted"/>
<evidence type="ECO:0000313" key="3">
    <source>
        <dbReference type="Proteomes" id="UP000250235"/>
    </source>
</evidence>
<gene>
    <name evidence="2" type="ORF">F511_26459</name>
</gene>
<feature type="compositionally biased region" description="Polar residues" evidence="1">
    <location>
        <begin position="256"/>
        <end position="272"/>
    </location>
</feature>
<name>A0A2Z7CBF5_9LAMI</name>
<feature type="compositionally biased region" description="Polar residues" evidence="1">
    <location>
        <begin position="208"/>
        <end position="220"/>
    </location>
</feature>
<feature type="compositionally biased region" description="Basic and acidic residues" evidence="1">
    <location>
        <begin position="314"/>
        <end position="339"/>
    </location>
</feature>
<feature type="compositionally biased region" description="Polar residues" evidence="1">
    <location>
        <begin position="377"/>
        <end position="390"/>
    </location>
</feature>
<organism evidence="2 3">
    <name type="scientific">Dorcoceras hygrometricum</name>
    <dbReference type="NCBI Taxonomy" id="472368"/>
    <lineage>
        <taxon>Eukaryota</taxon>
        <taxon>Viridiplantae</taxon>
        <taxon>Streptophyta</taxon>
        <taxon>Embryophyta</taxon>
        <taxon>Tracheophyta</taxon>
        <taxon>Spermatophyta</taxon>
        <taxon>Magnoliopsida</taxon>
        <taxon>eudicotyledons</taxon>
        <taxon>Gunneridae</taxon>
        <taxon>Pentapetalae</taxon>
        <taxon>asterids</taxon>
        <taxon>lamiids</taxon>
        <taxon>Lamiales</taxon>
        <taxon>Gesneriaceae</taxon>
        <taxon>Didymocarpoideae</taxon>
        <taxon>Trichosporeae</taxon>
        <taxon>Loxocarpinae</taxon>
        <taxon>Dorcoceras</taxon>
    </lineage>
</organism>
<protein>
    <submittedName>
        <fullName evidence="2">Uncharacterized protein</fullName>
    </submittedName>
</protein>
<dbReference type="AlphaFoldDB" id="A0A2Z7CBF5"/>
<feature type="compositionally biased region" description="Basic and acidic residues" evidence="1">
    <location>
        <begin position="363"/>
        <end position="376"/>
    </location>
</feature>
<feature type="compositionally biased region" description="Low complexity" evidence="1">
    <location>
        <begin position="467"/>
        <end position="483"/>
    </location>
</feature>
<feature type="region of interest" description="Disordered" evidence="1">
    <location>
        <begin position="448"/>
        <end position="483"/>
    </location>
</feature>
<sequence length="537" mass="59678">MASVLVNFASVLTMEHSVMVKMFKSLEDLGLKGFLEASGSVYEEAVLEFFANAKVLAGTIVSLVGARNIAITKDTLIEFSGSDEPFKAPNKKKEMKIEFRLLHDIVAKALCAKAGSFDQVTSEKLDIMIAITAGMKFNWAQILFQVLPNMVKTPKRQWQGFAIQVSALLLHLVKENLGESVKMHPQKVLTSKSVQTYIKRNSEIKPTGESSKQNEDTASNAEGGESQGFQPINKVKPVNRKKKSTTAEPRQKKQKVSTQTVEARSQVAPTNFDSEESSETDSCPLVARRCKRKQRSAGDGGNSQYGSIPTIPTEGKETFDKENQDNGSEENEKAIRDQDAQMSNDSQFENQGCETELDSMNPNDKESDSIQDEPERSSANSLETKTNNSEKAIVAHSGPGRQLRADRPAYDLTATTQPRNTAYDLSLRLKLTENNLRLKQWKTVNETQFTPSVGPKHGWDTKHNPRPTSSPSSSTSTALSPCSKLKYHPAKPRLSLKPSILSYDLNSRQPRHYKLRNYITLTSIHSLKSSRSKAYEK</sequence>
<evidence type="ECO:0000313" key="2">
    <source>
        <dbReference type="EMBL" id="KZV41658.1"/>
    </source>
</evidence>